<proteinExistence type="predicted"/>
<dbReference type="GO" id="GO:0005686">
    <property type="term" value="C:U2 snRNP"/>
    <property type="evidence" value="ECO:0007669"/>
    <property type="project" value="TreeGrafter"/>
</dbReference>
<feature type="region of interest" description="Disordered" evidence="1">
    <location>
        <begin position="76"/>
        <end position="102"/>
    </location>
</feature>
<dbReference type="AlphaFoldDB" id="A0A7J0GUC1"/>
<dbReference type="OrthoDB" id="1738553at2759"/>
<evidence type="ECO:0000313" key="3">
    <source>
        <dbReference type="Proteomes" id="UP000585474"/>
    </source>
</evidence>
<keyword evidence="3" id="KW-1185">Reference proteome</keyword>
<dbReference type="InterPro" id="IPR012677">
    <property type="entry name" value="Nucleotide-bd_a/b_plait_sf"/>
</dbReference>
<evidence type="ECO:0000256" key="1">
    <source>
        <dbReference type="SAM" id="MobiDB-lite"/>
    </source>
</evidence>
<dbReference type="EMBL" id="BJWL01000024">
    <property type="protein sequence ID" value="GFZ14331.1"/>
    <property type="molecule type" value="Genomic_DNA"/>
</dbReference>
<protein>
    <submittedName>
        <fullName evidence="2">Uncharacterized protein</fullName>
    </submittedName>
</protein>
<organism evidence="2 3">
    <name type="scientific">Actinidia rufa</name>
    <dbReference type="NCBI Taxonomy" id="165716"/>
    <lineage>
        <taxon>Eukaryota</taxon>
        <taxon>Viridiplantae</taxon>
        <taxon>Streptophyta</taxon>
        <taxon>Embryophyta</taxon>
        <taxon>Tracheophyta</taxon>
        <taxon>Spermatophyta</taxon>
        <taxon>Magnoliopsida</taxon>
        <taxon>eudicotyledons</taxon>
        <taxon>Gunneridae</taxon>
        <taxon>Pentapetalae</taxon>
        <taxon>asterids</taxon>
        <taxon>Ericales</taxon>
        <taxon>Actinidiaceae</taxon>
        <taxon>Actinidia</taxon>
    </lineage>
</organism>
<dbReference type="PANTHER" id="PTHR15608:SF0">
    <property type="entry name" value="HIV TAT-SPECIFIC FACTOR 1"/>
    <property type="match status" value="1"/>
</dbReference>
<evidence type="ECO:0000313" key="2">
    <source>
        <dbReference type="EMBL" id="GFZ14331.1"/>
    </source>
</evidence>
<dbReference type="Proteomes" id="UP000585474">
    <property type="component" value="Unassembled WGS sequence"/>
</dbReference>
<dbReference type="GO" id="GO:0003723">
    <property type="term" value="F:RNA binding"/>
    <property type="evidence" value="ECO:0007669"/>
    <property type="project" value="TreeGrafter"/>
</dbReference>
<reference evidence="2 3" key="1">
    <citation type="submission" date="2019-07" db="EMBL/GenBank/DDBJ databases">
        <title>De Novo Assembly of kiwifruit Actinidia rufa.</title>
        <authorList>
            <person name="Sugita-Konishi S."/>
            <person name="Sato K."/>
            <person name="Mori E."/>
            <person name="Abe Y."/>
            <person name="Kisaki G."/>
            <person name="Hamano K."/>
            <person name="Suezawa K."/>
            <person name="Otani M."/>
            <person name="Fukuda T."/>
            <person name="Manabe T."/>
            <person name="Gomi K."/>
            <person name="Tabuchi M."/>
            <person name="Akimitsu K."/>
            <person name="Kataoka I."/>
        </authorList>
    </citation>
    <scope>NUCLEOTIDE SEQUENCE [LARGE SCALE GENOMIC DNA]</scope>
    <source>
        <strain evidence="3">cv. Fuchu</strain>
    </source>
</reference>
<dbReference type="Gene3D" id="3.30.70.330">
    <property type="match status" value="1"/>
</dbReference>
<sequence length="114" mass="12725">MLKKLLQFLKNTASKRSGGRDDAKVLIPATVVLRNMFAPAEMRSDENLSSELEADIQEECVKLGPVDSVKMNLMNDKPRLTSTSNQDIPVGSGQRNHNLIQGGRGWGQIWRNNF</sequence>
<dbReference type="PANTHER" id="PTHR15608">
    <property type="entry name" value="SPLICING FACTOR U2AF-ASSOCIATED PROTEIN 2"/>
    <property type="match status" value="1"/>
</dbReference>
<accession>A0A7J0GUC1</accession>
<gene>
    <name evidence="2" type="ORF">Acr_24g0005210</name>
</gene>
<comment type="caution">
    <text evidence="2">The sequence shown here is derived from an EMBL/GenBank/DDBJ whole genome shotgun (WGS) entry which is preliminary data.</text>
</comment>
<name>A0A7J0GUC1_9ERIC</name>
<feature type="compositionally biased region" description="Polar residues" evidence="1">
    <location>
        <begin position="80"/>
        <end position="99"/>
    </location>
</feature>
<dbReference type="InterPro" id="IPR034393">
    <property type="entry name" value="TatSF1-like"/>
</dbReference>
<dbReference type="GO" id="GO:0005684">
    <property type="term" value="C:U2-type spliceosomal complex"/>
    <property type="evidence" value="ECO:0007669"/>
    <property type="project" value="TreeGrafter"/>
</dbReference>